<dbReference type="Pfam" id="PF00092">
    <property type="entry name" value="VWA"/>
    <property type="match status" value="1"/>
</dbReference>
<keyword evidence="2" id="KW-1133">Transmembrane helix</keyword>
<feature type="transmembrane region" description="Helical" evidence="2">
    <location>
        <begin position="6"/>
        <end position="26"/>
    </location>
</feature>
<dbReference type="Gene3D" id="3.40.50.410">
    <property type="entry name" value="von Willebrand factor, type A domain"/>
    <property type="match status" value="1"/>
</dbReference>
<dbReference type="Proteomes" id="UP000824208">
    <property type="component" value="Unassembled WGS sequence"/>
</dbReference>
<dbReference type="PANTHER" id="PTHR10579">
    <property type="entry name" value="CALCIUM-ACTIVATED CHLORIDE CHANNEL REGULATOR"/>
    <property type="match status" value="1"/>
</dbReference>
<keyword evidence="2" id="KW-0812">Transmembrane</keyword>
<dbReference type="AlphaFoldDB" id="A0A9D2MB20"/>
<protein>
    <submittedName>
        <fullName evidence="4">VWA domain-containing protein</fullName>
    </submittedName>
</protein>
<comment type="caution">
    <text evidence="4">The sequence shown here is derived from an EMBL/GenBank/DDBJ whole genome shotgun (WGS) entry which is preliminary data.</text>
</comment>
<dbReference type="SUPFAM" id="SSF53300">
    <property type="entry name" value="vWA-like"/>
    <property type="match status" value="1"/>
</dbReference>
<evidence type="ECO:0000256" key="2">
    <source>
        <dbReference type="SAM" id="Phobius"/>
    </source>
</evidence>
<dbReference type="InterPro" id="IPR051266">
    <property type="entry name" value="CLCR"/>
</dbReference>
<reference evidence="4" key="2">
    <citation type="submission" date="2021-04" db="EMBL/GenBank/DDBJ databases">
        <authorList>
            <person name="Gilroy R."/>
        </authorList>
    </citation>
    <scope>NUCLEOTIDE SEQUENCE</scope>
    <source>
        <strain evidence="4">CHK189-11263</strain>
    </source>
</reference>
<dbReference type="InterPro" id="IPR036465">
    <property type="entry name" value="vWFA_dom_sf"/>
</dbReference>
<evidence type="ECO:0000256" key="1">
    <source>
        <dbReference type="SAM" id="Coils"/>
    </source>
</evidence>
<name>A0A9D2MB20_9FIRM</name>
<dbReference type="CDD" id="cd00198">
    <property type="entry name" value="vWFA"/>
    <property type="match status" value="1"/>
</dbReference>
<dbReference type="InterPro" id="IPR002035">
    <property type="entry name" value="VWF_A"/>
</dbReference>
<accession>A0A9D2MB20</accession>
<dbReference type="PANTHER" id="PTHR10579:SF43">
    <property type="entry name" value="ZINC FINGER (C3HC4-TYPE RING FINGER) FAMILY PROTEIN"/>
    <property type="match status" value="1"/>
</dbReference>
<evidence type="ECO:0000259" key="3">
    <source>
        <dbReference type="PROSITE" id="PS50234"/>
    </source>
</evidence>
<organism evidence="4 5">
    <name type="scientific">Candidatus Flavonifractor intestinipullorum</name>
    <dbReference type="NCBI Taxonomy" id="2838587"/>
    <lineage>
        <taxon>Bacteria</taxon>
        <taxon>Bacillati</taxon>
        <taxon>Bacillota</taxon>
        <taxon>Clostridia</taxon>
        <taxon>Eubacteriales</taxon>
        <taxon>Oscillospiraceae</taxon>
        <taxon>Flavonifractor</taxon>
    </lineage>
</organism>
<dbReference type="PROSITE" id="PS50234">
    <property type="entry name" value="VWFA"/>
    <property type="match status" value="1"/>
</dbReference>
<keyword evidence="2" id="KW-0472">Membrane</keyword>
<feature type="coiled-coil region" evidence="1">
    <location>
        <begin position="261"/>
        <end position="319"/>
    </location>
</feature>
<dbReference type="EMBL" id="DWYC01000053">
    <property type="protein sequence ID" value="HJB57082.1"/>
    <property type="molecule type" value="Genomic_DNA"/>
</dbReference>
<reference evidence="4" key="1">
    <citation type="journal article" date="2021" name="PeerJ">
        <title>Extensive microbial diversity within the chicken gut microbiome revealed by metagenomics and culture.</title>
        <authorList>
            <person name="Gilroy R."/>
            <person name="Ravi A."/>
            <person name="Getino M."/>
            <person name="Pursley I."/>
            <person name="Horton D.L."/>
            <person name="Alikhan N.F."/>
            <person name="Baker D."/>
            <person name="Gharbi K."/>
            <person name="Hall N."/>
            <person name="Watson M."/>
            <person name="Adriaenssens E.M."/>
            <person name="Foster-Nyarko E."/>
            <person name="Jarju S."/>
            <person name="Secka A."/>
            <person name="Antonio M."/>
            <person name="Oren A."/>
            <person name="Chaudhuri R.R."/>
            <person name="La Ragione R."/>
            <person name="Hildebrand F."/>
            <person name="Pallen M.J."/>
        </authorList>
    </citation>
    <scope>NUCLEOTIDE SEQUENCE</scope>
    <source>
        <strain evidence="4">CHK189-11263</strain>
    </source>
</reference>
<dbReference type="SMART" id="SM00327">
    <property type="entry name" value="VWA"/>
    <property type="match status" value="1"/>
</dbReference>
<feature type="domain" description="VWFA" evidence="3">
    <location>
        <begin position="498"/>
        <end position="656"/>
    </location>
</feature>
<proteinExistence type="predicted"/>
<evidence type="ECO:0000313" key="5">
    <source>
        <dbReference type="Proteomes" id="UP000824208"/>
    </source>
</evidence>
<sequence>MIVSIVLPAVGILLGVLLAALSIVLLRGKRLSGRWGVSLLVCALLLAGTGGTALVKQIQSRDAQYGSIYLALCYLEDGSTDPAALYLKRVEDSEGYYFLAAQTLLEQTRGNDTVAALRLNMLEQVARGQEQQDGLDRLHTWSGAEEELADTAAALRDQLPLSRGRQEELDLHYELEAGAGSGSLEEYRDVAGAAQSLQMEINQAVGRQDWYTALDRALELVDQSHSADNRLLLAEVIADVTYSGETMTTEQFAAYAGGSGEDTQAREYEALMDEYDRLERSIQRLEQESSGDATDEARMEEEQQLREQADELLIQAQNIFALRAFNSIADIHSLEAQVVRARLYFAMHHEEEAVQTLRDAAGSAYTVLSTNDALVNSLRLVRQVYASENETGVDTAEFREEMQVLLGSVHPELIHLGLTQLVQDLTERIVNDQRNYGAGLYLVSLDTSAYPQIQVQLSGRESAVERVRNQESIRLSDTRTAISSYQVVEESQAQGTNSICFVVDVSGSMGGEPIANAQEALNQFLDNVTGDAELALVSFDDQAYPLVELTGSPSVVKNGVSGMYSGGGTNITSGIEEGARMLQTARGARTMILMTDGQSDIDMGVVQEAAAEHITIFTIGFGDVNDELLQSIADQTGGQYLRAETSDELLQVYHSLQGIIGNTVTITYTVTENVEETYRYFFLRDEEGGVTVRREYTLTEAEPEEPAVTVTSTPFFQSRAVLDGLLAQQEPTFRLRITGTGLDTAAQVQIGGLDCGLERQEEDALELNVPAQMPDGVHDLTILTQEGEEYTFPQMLWVGNEVDVNRVQAGSVLLEADMALWLADGRLALRSVDLQDVLVGQETVNTLSLHLDGVMTFQVGDLAGRMVDGAFPDPLDLGDTGTAEGLGVLEISSGDSAYDRGADETILSGSLLLEYGAEQSHIKVSEVNEP</sequence>
<feature type="transmembrane region" description="Helical" evidence="2">
    <location>
        <begin position="35"/>
        <end position="55"/>
    </location>
</feature>
<keyword evidence="1" id="KW-0175">Coiled coil</keyword>
<evidence type="ECO:0000313" key="4">
    <source>
        <dbReference type="EMBL" id="HJB57082.1"/>
    </source>
</evidence>
<gene>
    <name evidence="4" type="ORF">H9714_05985</name>
</gene>